<organism evidence="2 3">
    <name type="scientific">Acyrthosiphon pisum</name>
    <name type="common">Pea aphid</name>
    <dbReference type="NCBI Taxonomy" id="7029"/>
    <lineage>
        <taxon>Eukaryota</taxon>
        <taxon>Metazoa</taxon>
        <taxon>Ecdysozoa</taxon>
        <taxon>Arthropoda</taxon>
        <taxon>Hexapoda</taxon>
        <taxon>Insecta</taxon>
        <taxon>Pterygota</taxon>
        <taxon>Neoptera</taxon>
        <taxon>Paraneoptera</taxon>
        <taxon>Hemiptera</taxon>
        <taxon>Sternorrhyncha</taxon>
        <taxon>Aphidomorpha</taxon>
        <taxon>Aphidoidea</taxon>
        <taxon>Aphididae</taxon>
        <taxon>Macrosiphini</taxon>
        <taxon>Acyrthosiphon</taxon>
    </lineage>
</organism>
<dbReference type="OrthoDB" id="6627800at2759"/>
<evidence type="ECO:0000313" key="3">
    <source>
        <dbReference type="Proteomes" id="UP000007819"/>
    </source>
</evidence>
<name>A0A8R2D129_ACYPI</name>
<sequence>MFESLVQKDILRSFNNIIMEEQHGFRPGRSTITNSLIVHNYIFNAFQHHSQVDVIYTDFNKAFDTVNHAVLVKILKDCGTGEPLLSWLKSYLDNRYQWVKLPNVKSNVFFTPLVFPKVDTCPLCSFPSSSTALAKH</sequence>
<dbReference type="PANTHER" id="PTHR33332">
    <property type="entry name" value="REVERSE TRANSCRIPTASE DOMAIN-CONTAINING PROTEIN"/>
    <property type="match status" value="1"/>
</dbReference>
<dbReference type="InterPro" id="IPR043502">
    <property type="entry name" value="DNA/RNA_pol_sf"/>
</dbReference>
<dbReference type="Pfam" id="PF00078">
    <property type="entry name" value="RVT_1"/>
    <property type="match status" value="1"/>
</dbReference>
<accession>A0A8R2D129</accession>
<dbReference type="RefSeq" id="XP_016656273.1">
    <property type="nucleotide sequence ID" value="XM_016800784.1"/>
</dbReference>
<dbReference type="AlphaFoldDB" id="A0A8R2D129"/>
<dbReference type="GO" id="GO:0071897">
    <property type="term" value="P:DNA biosynthetic process"/>
    <property type="evidence" value="ECO:0007669"/>
    <property type="project" value="UniProtKB-ARBA"/>
</dbReference>
<reference evidence="3" key="1">
    <citation type="submission" date="2010-06" db="EMBL/GenBank/DDBJ databases">
        <authorList>
            <person name="Jiang H."/>
            <person name="Abraham K."/>
            <person name="Ali S."/>
            <person name="Alsbrooks S.L."/>
            <person name="Anim B.N."/>
            <person name="Anosike U.S."/>
            <person name="Attaway T."/>
            <person name="Bandaranaike D.P."/>
            <person name="Battles P.K."/>
            <person name="Bell S.N."/>
            <person name="Bell A.V."/>
            <person name="Beltran B."/>
            <person name="Bickham C."/>
            <person name="Bustamante Y."/>
            <person name="Caleb T."/>
            <person name="Canada A."/>
            <person name="Cardenas V."/>
            <person name="Carter K."/>
            <person name="Chacko J."/>
            <person name="Chandrabose M.N."/>
            <person name="Chavez D."/>
            <person name="Chavez A."/>
            <person name="Chen L."/>
            <person name="Chu H.-S."/>
            <person name="Claassen K.J."/>
            <person name="Cockrell R."/>
            <person name="Collins M."/>
            <person name="Cooper J.A."/>
            <person name="Cree A."/>
            <person name="Curry S.M."/>
            <person name="Da Y."/>
            <person name="Dao M.D."/>
            <person name="Das B."/>
            <person name="Davila M.-L."/>
            <person name="Davy-Carroll L."/>
            <person name="Denson S."/>
            <person name="Dinh H."/>
            <person name="Ebong V.E."/>
            <person name="Edwards J.R."/>
            <person name="Egan A."/>
            <person name="El-Daye J."/>
            <person name="Escobedo L."/>
            <person name="Fernandez S."/>
            <person name="Fernando P.R."/>
            <person name="Flagg N."/>
            <person name="Forbes L.D."/>
            <person name="Fowler R.G."/>
            <person name="Fu Q."/>
            <person name="Gabisi R.A."/>
            <person name="Ganer J."/>
            <person name="Garbino Pronczuk A."/>
            <person name="Garcia R.M."/>
            <person name="Garner T."/>
            <person name="Garrett T.E."/>
            <person name="Gonzalez D.A."/>
            <person name="Hamid H."/>
            <person name="Hawkins E.S."/>
            <person name="Hirani K."/>
            <person name="Hogues M.E."/>
            <person name="Hollins B."/>
            <person name="Hsiao C.-H."/>
            <person name="Jabil R."/>
            <person name="James M.L."/>
            <person name="Jhangiani S.N."/>
            <person name="Johnson B."/>
            <person name="Johnson Q."/>
            <person name="Joshi V."/>
            <person name="Kalu J.B."/>
            <person name="Kam C."/>
            <person name="Kashfia A."/>
            <person name="Keebler J."/>
            <person name="Kisamo H."/>
            <person name="Kovar C.L."/>
            <person name="Lago L.A."/>
            <person name="Lai C.-Y."/>
            <person name="Laidlaw J."/>
            <person name="Lara F."/>
            <person name="Le T.-K."/>
            <person name="Lee S.L."/>
            <person name="Legall F.H."/>
            <person name="Lemon S.J."/>
            <person name="Lewis L.R."/>
            <person name="Li B."/>
            <person name="Liu Y."/>
            <person name="Liu Y.-S."/>
            <person name="Lopez J."/>
            <person name="Lozado R.J."/>
            <person name="Lu J."/>
            <person name="Madu R.C."/>
            <person name="Maheshwari M."/>
            <person name="Maheshwari R."/>
            <person name="Malloy K."/>
            <person name="Martinez E."/>
            <person name="Mathew T."/>
            <person name="Mercado I.C."/>
            <person name="Mercado C."/>
            <person name="Meyer B."/>
            <person name="Montgomery K."/>
            <person name="Morgan M.B."/>
            <person name="Munidasa M."/>
            <person name="Nazareth L.V."/>
            <person name="Nelson J."/>
            <person name="Ng B.M."/>
            <person name="Nguyen N.B."/>
            <person name="Nguyen P.Q."/>
            <person name="Nguyen T."/>
            <person name="Obregon M."/>
            <person name="Okwuonu G.O."/>
            <person name="Onwere C.G."/>
            <person name="Orozco G."/>
            <person name="Parra A."/>
            <person name="Patel S."/>
            <person name="Patil S."/>
            <person name="Perez A."/>
            <person name="Perez Y."/>
            <person name="Pham C."/>
            <person name="Primus E.L."/>
            <person name="Pu L.-L."/>
            <person name="Puazo M."/>
            <person name="Qin X."/>
            <person name="Quiroz J.B."/>
            <person name="Reese J."/>
            <person name="Richards S."/>
            <person name="Rives C.M."/>
            <person name="Robberts R."/>
            <person name="Ruiz S.J."/>
            <person name="Ruiz M.J."/>
            <person name="Santibanez J."/>
            <person name="Schneider B.W."/>
            <person name="Sisson I."/>
            <person name="Smith M."/>
            <person name="Sodergren E."/>
            <person name="Song X.-Z."/>
            <person name="Song B.B."/>
            <person name="Summersgill H."/>
            <person name="Thelus R."/>
            <person name="Thornton R.D."/>
            <person name="Trejos Z.Y."/>
            <person name="Usmani K."/>
            <person name="Vattathil S."/>
            <person name="Villasana D."/>
            <person name="Walker D.L."/>
            <person name="Wang S."/>
            <person name="Wang K."/>
            <person name="White C.S."/>
            <person name="Williams A.C."/>
            <person name="Williamson J."/>
            <person name="Wilson K."/>
            <person name="Woghiren I.O."/>
            <person name="Woodworth J.R."/>
            <person name="Worley K.C."/>
            <person name="Wright R.A."/>
            <person name="Wu W."/>
            <person name="Young L."/>
            <person name="Zhang L."/>
            <person name="Zhang J."/>
            <person name="Zhu Y."/>
            <person name="Muzny D.M."/>
            <person name="Weinstock G."/>
            <person name="Gibbs R.A."/>
        </authorList>
    </citation>
    <scope>NUCLEOTIDE SEQUENCE [LARGE SCALE GENOMIC DNA]</scope>
    <source>
        <strain evidence="3">LSR1</strain>
    </source>
</reference>
<evidence type="ECO:0000313" key="2">
    <source>
        <dbReference type="EnsemblMetazoa" id="XP_016656273.1"/>
    </source>
</evidence>
<dbReference type="GeneID" id="107882440"/>
<protein>
    <recommendedName>
        <fullName evidence="1">Reverse transcriptase domain-containing protein</fullName>
    </recommendedName>
</protein>
<dbReference type="EnsemblMetazoa" id="XM_016800784.1">
    <property type="protein sequence ID" value="XP_016656273.1"/>
    <property type="gene ID" value="LOC107882440"/>
</dbReference>
<dbReference type="InterPro" id="IPR000477">
    <property type="entry name" value="RT_dom"/>
</dbReference>
<dbReference type="SUPFAM" id="SSF56672">
    <property type="entry name" value="DNA/RNA polymerases"/>
    <property type="match status" value="1"/>
</dbReference>
<reference evidence="2" key="2">
    <citation type="submission" date="2022-06" db="UniProtKB">
        <authorList>
            <consortium name="EnsemblMetazoa"/>
        </authorList>
    </citation>
    <scope>IDENTIFICATION</scope>
</reference>
<dbReference type="Proteomes" id="UP000007819">
    <property type="component" value="Unassembled WGS sequence"/>
</dbReference>
<evidence type="ECO:0000259" key="1">
    <source>
        <dbReference type="Pfam" id="PF00078"/>
    </source>
</evidence>
<feature type="domain" description="Reverse transcriptase" evidence="1">
    <location>
        <begin position="8"/>
        <end position="98"/>
    </location>
</feature>
<proteinExistence type="predicted"/>
<keyword evidence="3" id="KW-1185">Reference proteome</keyword>
<dbReference type="KEGG" id="api:107882440"/>